<feature type="transmembrane region" description="Helical" evidence="5">
    <location>
        <begin position="390"/>
        <end position="410"/>
    </location>
</feature>
<evidence type="ECO:0000313" key="8">
    <source>
        <dbReference type="Proteomes" id="UP000198386"/>
    </source>
</evidence>
<feature type="transmembrane region" description="Helical" evidence="5">
    <location>
        <begin position="44"/>
        <end position="64"/>
    </location>
</feature>
<feature type="transmembrane region" description="Helical" evidence="5">
    <location>
        <begin position="300"/>
        <end position="320"/>
    </location>
</feature>
<evidence type="ECO:0000256" key="3">
    <source>
        <dbReference type="ARBA" id="ARBA00022989"/>
    </source>
</evidence>
<feature type="transmembrane region" description="Helical" evidence="5">
    <location>
        <begin position="366"/>
        <end position="384"/>
    </location>
</feature>
<dbReference type="GO" id="GO:0005886">
    <property type="term" value="C:plasma membrane"/>
    <property type="evidence" value="ECO:0007669"/>
    <property type="project" value="UniProtKB-SubCell"/>
</dbReference>
<dbReference type="Gene3D" id="1.20.1250.20">
    <property type="entry name" value="MFS general substrate transporter like domains"/>
    <property type="match status" value="1"/>
</dbReference>
<evidence type="ECO:0000259" key="6">
    <source>
        <dbReference type="PROSITE" id="PS50850"/>
    </source>
</evidence>
<reference evidence="8" key="1">
    <citation type="submission" date="2017-06" db="EMBL/GenBank/DDBJ databases">
        <authorList>
            <person name="Varghese N."/>
            <person name="Submissions S."/>
        </authorList>
    </citation>
    <scope>NUCLEOTIDE SEQUENCE [LARGE SCALE GENOMIC DNA]</scope>
    <source>
        <strain evidence="8">DSM 45423</strain>
    </source>
</reference>
<dbReference type="EMBL" id="FZOH01000013">
    <property type="protein sequence ID" value="SNT00482.1"/>
    <property type="molecule type" value="Genomic_DNA"/>
</dbReference>
<dbReference type="GO" id="GO:0022857">
    <property type="term" value="F:transmembrane transporter activity"/>
    <property type="evidence" value="ECO:0007669"/>
    <property type="project" value="InterPro"/>
</dbReference>
<protein>
    <submittedName>
        <fullName evidence="7">Nitrate/nitrite transporter NarK</fullName>
    </submittedName>
</protein>
<dbReference type="InterPro" id="IPR020846">
    <property type="entry name" value="MFS_dom"/>
</dbReference>
<dbReference type="RefSeq" id="WP_176450156.1">
    <property type="nucleotide sequence ID" value="NZ_FZOH01000013.1"/>
</dbReference>
<comment type="subcellular location">
    <subcellularLocation>
        <location evidence="1">Cell membrane</location>
        <topology evidence="1">Multi-pass membrane protein</topology>
    </subcellularLocation>
</comment>
<feature type="transmembrane region" description="Helical" evidence="5">
    <location>
        <begin position="76"/>
        <end position="94"/>
    </location>
</feature>
<keyword evidence="2 5" id="KW-0812">Transmembrane</keyword>
<dbReference type="SUPFAM" id="SSF103473">
    <property type="entry name" value="MFS general substrate transporter"/>
    <property type="match status" value="1"/>
</dbReference>
<feature type="transmembrane region" description="Helical" evidence="5">
    <location>
        <begin position="235"/>
        <end position="257"/>
    </location>
</feature>
<dbReference type="AlphaFoldDB" id="A0A239J478"/>
<feature type="transmembrane region" description="Helical" evidence="5">
    <location>
        <begin position="269"/>
        <end position="288"/>
    </location>
</feature>
<feature type="domain" description="Major facilitator superfamily (MFS) profile" evidence="6">
    <location>
        <begin position="1"/>
        <end position="415"/>
    </location>
</feature>
<keyword evidence="4 5" id="KW-0472">Membrane</keyword>
<dbReference type="PANTHER" id="PTHR23530:SF1">
    <property type="entry name" value="PERMEASE, MAJOR FACILITATOR SUPERFAMILY-RELATED"/>
    <property type="match status" value="1"/>
</dbReference>
<gene>
    <name evidence="7" type="ORF">SAMN04488107_4621</name>
</gene>
<dbReference type="PROSITE" id="PS50850">
    <property type="entry name" value="MFS"/>
    <property type="match status" value="1"/>
</dbReference>
<organism evidence="7 8">
    <name type="scientific">Geodermatophilus saharensis</name>
    <dbReference type="NCBI Taxonomy" id="1137994"/>
    <lineage>
        <taxon>Bacteria</taxon>
        <taxon>Bacillati</taxon>
        <taxon>Actinomycetota</taxon>
        <taxon>Actinomycetes</taxon>
        <taxon>Geodermatophilales</taxon>
        <taxon>Geodermatophilaceae</taxon>
        <taxon>Geodermatophilus</taxon>
    </lineage>
</organism>
<name>A0A239J478_9ACTN</name>
<accession>A0A239J478</accession>
<evidence type="ECO:0000256" key="1">
    <source>
        <dbReference type="ARBA" id="ARBA00004651"/>
    </source>
</evidence>
<dbReference type="InterPro" id="IPR053160">
    <property type="entry name" value="MFS_DHA3_Transporter"/>
</dbReference>
<evidence type="ECO:0000256" key="4">
    <source>
        <dbReference type="ARBA" id="ARBA00023136"/>
    </source>
</evidence>
<dbReference type="Proteomes" id="UP000198386">
    <property type="component" value="Unassembled WGS sequence"/>
</dbReference>
<sequence length="429" mass="42428">MSAPLSARSAGRRFVGLTALRWLPVGIAAPITVLLASSRGLSPADIGLVLAVYSVVTLLLELPTGGLADAIGHRPVLVLSGLLAAASLLTMAVADSVPLFALAWGLQGASRALDSGPLEAWYVDTVHAADPDADPATGLSRAGAADGLGLALGAALGGALPLLAEGGGSAALVLPLLLAAALVVVSVVAVAVLVVPLPTAPTGGLRALATGVREVPVVVRDTVRLASRHRVLRRLLVISFLTGTALTTLEVLGPLWFADLGGGLDRGAAVYGVVMAVSFAAAGLGALLAPAARRLARGSVAWASLLTAVVCALAVVGVALAGHVAVAAVAFVVFYLANGAGWPLRQALMHEQVSAAQRSTTVSAKSVALMLGGGLGSLLLPRLADAAGLPAGFLAGAVAVLLIGVVSLGLRPAEAQGETARRIAAGASG</sequence>
<evidence type="ECO:0000313" key="7">
    <source>
        <dbReference type="EMBL" id="SNT00482.1"/>
    </source>
</evidence>
<feature type="transmembrane region" description="Helical" evidence="5">
    <location>
        <begin position="170"/>
        <end position="197"/>
    </location>
</feature>
<evidence type="ECO:0000256" key="2">
    <source>
        <dbReference type="ARBA" id="ARBA00022692"/>
    </source>
</evidence>
<proteinExistence type="predicted"/>
<keyword evidence="3 5" id="KW-1133">Transmembrane helix</keyword>
<keyword evidence="8" id="KW-1185">Reference proteome</keyword>
<evidence type="ECO:0000256" key="5">
    <source>
        <dbReference type="SAM" id="Phobius"/>
    </source>
</evidence>
<dbReference type="InterPro" id="IPR011701">
    <property type="entry name" value="MFS"/>
</dbReference>
<dbReference type="InterPro" id="IPR036259">
    <property type="entry name" value="MFS_trans_sf"/>
</dbReference>
<feature type="transmembrane region" description="Helical" evidence="5">
    <location>
        <begin position="326"/>
        <end position="345"/>
    </location>
</feature>
<dbReference type="PANTHER" id="PTHR23530">
    <property type="entry name" value="TRANSPORT PROTEIN-RELATED"/>
    <property type="match status" value="1"/>
</dbReference>
<dbReference type="Pfam" id="PF07690">
    <property type="entry name" value="MFS_1"/>
    <property type="match status" value="1"/>
</dbReference>